<dbReference type="GO" id="GO:0102158">
    <property type="term" value="F:very-long-chain (3R)-3-hydroxyacyl-CoA dehydratase activity"/>
    <property type="evidence" value="ECO:0007669"/>
    <property type="project" value="UniProtKB-EC"/>
</dbReference>
<evidence type="ECO:0000256" key="2">
    <source>
        <dbReference type="ARBA" id="ARBA00005194"/>
    </source>
</evidence>
<evidence type="ECO:0000256" key="8">
    <source>
        <dbReference type="ARBA" id="ARBA00022832"/>
    </source>
</evidence>
<dbReference type="STRING" id="51028.A0A0N4V2U9"/>
<evidence type="ECO:0000256" key="10">
    <source>
        <dbReference type="ARBA" id="ARBA00023054"/>
    </source>
</evidence>
<dbReference type="GO" id="GO:0030148">
    <property type="term" value="P:sphingolipid biosynthetic process"/>
    <property type="evidence" value="ECO:0007669"/>
    <property type="project" value="TreeGrafter"/>
</dbReference>
<evidence type="ECO:0000256" key="11">
    <source>
        <dbReference type="ARBA" id="ARBA00023098"/>
    </source>
</evidence>
<keyword evidence="11 15" id="KW-0443">Lipid metabolism</keyword>
<organism evidence="19">
    <name type="scientific">Enterobius vermicularis</name>
    <name type="common">Human pinworm</name>
    <dbReference type="NCBI Taxonomy" id="51028"/>
    <lineage>
        <taxon>Eukaryota</taxon>
        <taxon>Metazoa</taxon>
        <taxon>Ecdysozoa</taxon>
        <taxon>Nematoda</taxon>
        <taxon>Chromadorea</taxon>
        <taxon>Rhabditida</taxon>
        <taxon>Spirurina</taxon>
        <taxon>Oxyuridomorpha</taxon>
        <taxon>Oxyuroidea</taxon>
        <taxon>Oxyuridae</taxon>
        <taxon>Enterobius</taxon>
    </lineage>
</organism>
<dbReference type="PANTHER" id="PTHR11035">
    <property type="entry name" value="VERY-LONG-CHAIN (3R)-3-HYDROXYACYL-COA DEHYDRATASE"/>
    <property type="match status" value="1"/>
</dbReference>
<evidence type="ECO:0000256" key="15">
    <source>
        <dbReference type="RuleBase" id="RU363109"/>
    </source>
</evidence>
<evidence type="ECO:0000256" key="4">
    <source>
        <dbReference type="ARBA" id="ARBA00013122"/>
    </source>
</evidence>
<dbReference type="OrthoDB" id="2157530at2759"/>
<dbReference type="InterPro" id="IPR007052">
    <property type="entry name" value="CS_dom"/>
</dbReference>
<dbReference type="Pfam" id="PF04387">
    <property type="entry name" value="PTPLA"/>
    <property type="match status" value="1"/>
</dbReference>
<evidence type="ECO:0000256" key="3">
    <source>
        <dbReference type="ARBA" id="ARBA00007811"/>
    </source>
</evidence>
<evidence type="ECO:0000313" key="19">
    <source>
        <dbReference type="WBParaSite" id="EVEC_0000434801-mRNA-1"/>
    </source>
</evidence>
<evidence type="ECO:0000256" key="13">
    <source>
        <dbReference type="ARBA" id="ARBA00023160"/>
    </source>
</evidence>
<keyword evidence="6 15" id="KW-0812">Transmembrane</keyword>
<comment type="function">
    <text evidence="15">Catalyzes the third of the four reactions of the long-chain fatty acids elongation cycle. This endoplasmic reticulum-bound enzymatic process, allows the addition of two carbons to the chain of long- and very long-chain fatty acids/VLCFAs per cycle. This enzyme catalyzes the dehydration of the 3-hydroxyacyl-CoA intermediate into trans-2,3-enoyl-CoA, within each cycle of fatty acid elongation. Thereby, it participates to the production of VLCFAs of different chain lengths that are involved in multiple biological processes as precursors of membrane lipids and lipid mediators.</text>
</comment>
<evidence type="ECO:0000256" key="9">
    <source>
        <dbReference type="ARBA" id="ARBA00022989"/>
    </source>
</evidence>
<evidence type="ECO:0000256" key="6">
    <source>
        <dbReference type="ARBA" id="ARBA00022692"/>
    </source>
</evidence>
<evidence type="ECO:0000313" key="17">
    <source>
        <dbReference type="EMBL" id="VDD89305.1"/>
    </source>
</evidence>
<proteinExistence type="inferred from homology"/>
<evidence type="ECO:0000256" key="5">
    <source>
        <dbReference type="ARBA" id="ARBA00022516"/>
    </source>
</evidence>
<dbReference type="AlphaFoldDB" id="A0A0N4V2U9"/>
<keyword evidence="18" id="KW-1185">Reference proteome</keyword>
<feature type="transmembrane region" description="Helical" evidence="15">
    <location>
        <begin position="304"/>
        <end position="327"/>
    </location>
</feature>
<keyword evidence="10" id="KW-0175">Coiled coil</keyword>
<reference evidence="17 18" key="2">
    <citation type="submission" date="2018-10" db="EMBL/GenBank/DDBJ databases">
        <authorList>
            <consortium name="Pathogen Informatics"/>
        </authorList>
    </citation>
    <scope>NUCLEOTIDE SEQUENCE [LARGE SCALE GENOMIC DNA]</scope>
</reference>
<dbReference type="UniPathway" id="UPA00094"/>
<feature type="transmembrane region" description="Helical" evidence="15">
    <location>
        <begin position="409"/>
        <end position="430"/>
    </location>
</feature>
<evidence type="ECO:0000259" key="16">
    <source>
        <dbReference type="PROSITE" id="PS51203"/>
    </source>
</evidence>
<dbReference type="PROSITE" id="PS51203">
    <property type="entry name" value="CS"/>
    <property type="match status" value="1"/>
</dbReference>
<feature type="transmembrane region" description="Helical" evidence="15">
    <location>
        <begin position="171"/>
        <end position="196"/>
    </location>
</feature>
<sequence>MASCPFVFWAQNPDELFLRVDLRDSTDVETKVNGNVFDFKGVGFGAQGRKEYAFSLPLSGEVELSKVTGEGRSSLQYVFKKKVSGWWTSVTKNHKRISWLRVDFDRFKDPDESDSAEGFEMINPEQVSYDEKMEELTRKILGDNKKPNLPFGEASKFLKELQGTMKNTLKYYLVAYNIIMFLLHFYVLTNLMWYYVLEGMDFVNSFWSSKSSLIMFCTKLQLFDVIHSLAGITKTGPAASLIQVLGRLTVLHVIDSYTYLHSVTSTFSLMAVYFLIEIFRYPYYTVSCLKKEYKLTTWLRYNMWIPLYPAGFILEAITLFRAIPYYYESGVFSMKMPNAANISFNFGVFLTFLLLMLPFKKNFLYREGNWGNKRVKTASLIMGRAVVAFLAKAVTVLENNWLFCNLEVLIIYIFANKSLVTYYIICFTSGAKSLFRYRRSCGNIHISCATAASAMLACQSSTIVSSN</sequence>
<dbReference type="PANTHER" id="PTHR11035:SF35">
    <property type="entry name" value="VERY-LONG-CHAIN (3R)-3-HYDROXYACYL-COA DEHYDRATASE"/>
    <property type="match status" value="1"/>
</dbReference>
<comment type="similarity">
    <text evidence="3 15">Belongs to the very long-chain fatty acids dehydratase HACD family.</text>
</comment>
<feature type="transmembrane region" description="Helical" evidence="15">
    <location>
        <begin position="339"/>
        <end position="357"/>
    </location>
</feature>
<keyword evidence="7 15" id="KW-0256">Endoplasmic reticulum</keyword>
<dbReference type="InterPro" id="IPR008978">
    <property type="entry name" value="HSP20-like_chaperone"/>
</dbReference>
<dbReference type="InterPro" id="IPR007482">
    <property type="entry name" value="Tyr_Pase-like_PTPLA"/>
</dbReference>
<keyword evidence="5 15" id="KW-0444">Lipid biosynthesis</keyword>
<keyword evidence="12 15" id="KW-0472">Membrane</keyword>
<protein>
    <recommendedName>
        <fullName evidence="4 15">Very-long-chain (3R)-3-hydroxyacyl-CoA dehydratase</fullName>
        <ecNumber evidence="4 15">4.2.1.134</ecNumber>
    </recommendedName>
</protein>
<keyword evidence="13 15" id="KW-0275">Fatty acid biosynthesis</keyword>
<name>A0A0N4V2U9_ENTVE</name>
<evidence type="ECO:0000256" key="14">
    <source>
        <dbReference type="ARBA" id="ARBA00023239"/>
    </source>
</evidence>
<dbReference type="SUPFAM" id="SSF49764">
    <property type="entry name" value="HSP20-like chaperones"/>
    <property type="match status" value="1"/>
</dbReference>
<evidence type="ECO:0000313" key="18">
    <source>
        <dbReference type="Proteomes" id="UP000274131"/>
    </source>
</evidence>
<dbReference type="CDD" id="cd06465">
    <property type="entry name" value="p23_hB-ind1_like"/>
    <property type="match status" value="1"/>
</dbReference>
<evidence type="ECO:0000256" key="1">
    <source>
        <dbReference type="ARBA" id="ARBA00004477"/>
    </source>
</evidence>
<dbReference type="WBParaSite" id="EVEC_0000434801-mRNA-1">
    <property type="protein sequence ID" value="EVEC_0000434801-mRNA-1"/>
    <property type="gene ID" value="EVEC_0000434801"/>
</dbReference>
<reference evidence="19" key="1">
    <citation type="submission" date="2017-02" db="UniProtKB">
        <authorList>
            <consortium name="WormBaseParasite"/>
        </authorList>
    </citation>
    <scope>IDENTIFICATION</scope>
</reference>
<dbReference type="GO" id="GO:0030497">
    <property type="term" value="P:fatty acid elongation"/>
    <property type="evidence" value="ECO:0007669"/>
    <property type="project" value="TreeGrafter"/>
</dbReference>
<keyword evidence="8 15" id="KW-0276">Fatty acid metabolism</keyword>
<keyword evidence="14 15" id="KW-0456">Lyase</keyword>
<dbReference type="EC" id="4.2.1.134" evidence="4 15"/>
<dbReference type="Proteomes" id="UP000274131">
    <property type="component" value="Unassembled WGS sequence"/>
</dbReference>
<dbReference type="GO" id="GO:0042761">
    <property type="term" value="P:very long-chain fatty acid biosynthetic process"/>
    <property type="evidence" value="ECO:0007669"/>
    <property type="project" value="TreeGrafter"/>
</dbReference>
<dbReference type="EMBL" id="UXUI01007752">
    <property type="protein sequence ID" value="VDD89305.1"/>
    <property type="molecule type" value="Genomic_DNA"/>
</dbReference>
<comment type="pathway">
    <text evidence="2 15">Lipid metabolism; fatty acid biosynthesis.</text>
</comment>
<feature type="transmembrane region" description="Helical" evidence="15">
    <location>
        <begin position="259"/>
        <end position="283"/>
    </location>
</feature>
<comment type="subcellular location">
    <subcellularLocation>
        <location evidence="1 15">Endoplasmic reticulum membrane</location>
        <topology evidence="1 15">Multi-pass membrane protein</topology>
    </subcellularLocation>
</comment>
<accession>A0A0N4V2U9</accession>
<evidence type="ECO:0000256" key="7">
    <source>
        <dbReference type="ARBA" id="ARBA00022824"/>
    </source>
</evidence>
<dbReference type="Gene3D" id="2.60.40.790">
    <property type="match status" value="1"/>
</dbReference>
<feature type="transmembrane region" description="Helical" evidence="15">
    <location>
        <begin position="378"/>
        <end position="397"/>
    </location>
</feature>
<dbReference type="GO" id="GO:0005789">
    <property type="term" value="C:endoplasmic reticulum membrane"/>
    <property type="evidence" value="ECO:0007669"/>
    <property type="project" value="UniProtKB-SubCell"/>
</dbReference>
<evidence type="ECO:0000256" key="12">
    <source>
        <dbReference type="ARBA" id="ARBA00023136"/>
    </source>
</evidence>
<comment type="catalytic activity">
    <reaction evidence="15">
        <text>a very-long-chain (3R)-3-hydroxyacyl-CoA = a very-long-chain (2E)-enoyl-CoA + H2O</text>
        <dbReference type="Rhea" id="RHEA:45812"/>
        <dbReference type="ChEBI" id="CHEBI:15377"/>
        <dbReference type="ChEBI" id="CHEBI:83728"/>
        <dbReference type="ChEBI" id="CHEBI:85440"/>
        <dbReference type="EC" id="4.2.1.134"/>
    </reaction>
</comment>
<feature type="domain" description="CS" evidence="16">
    <location>
        <begin position="2"/>
        <end position="91"/>
    </location>
</feature>
<gene>
    <name evidence="17" type="ORF">EVEC_LOCUS4056</name>
</gene>
<keyword evidence="9 15" id="KW-1133">Transmembrane helix</keyword>